<sequence length="69" mass="7277">MKKFSVFIFAVMLSAASGFASASNGAMGNGGGAPAMDIYRCVVSDSSGHLQSKYVPRYYCEQIGGKVIF</sequence>
<evidence type="ECO:0000313" key="2">
    <source>
        <dbReference type="EMBL" id="PSX09332.1"/>
    </source>
</evidence>
<dbReference type="EMBL" id="PYOY01000001">
    <property type="protein sequence ID" value="PSX09332.1"/>
    <property type="molecule type" value="Genomic_DNA"/>
</dbReference>
<dbReference type="AlphaFoldDB" id="A0A855SGX5"/>
<keyword evidence="1" id="KW-0732">Signal</keyword>
<dbReference type="RefSeq" id="WP_045082782.1">
    <property type="nucleotide sequence ID" value="NZ_JZSV01000001.1"/>
</dbReference>
<evidence type="ECO:0000313" key="3">
    <source>
        <dbReference type="Proteomes" id="UP000241440"/>
    </source>
</evidence>
<dbReference type="GeneID" id="61228418"/>
<comment type="caution">
    <text evidence="2">The sequence shown here is derived from an EMBL/GenBank/DDBJ whole genome shotgun (WGS) entry which is preliminary data.</text>
</comment>
<name>A0A855SGX5_PHOAN</name>
<accession>A0A855SGX5</accession>
<feature type="signal peptide" evidence="1">
    <location>
        <begin position="1"/>
        <end position="22"/>
    </location>
</feature>
<reference evidence="2 3" key="1">
    <citation type="submission" date="2018-01" db="EMBL/GenBank/DDBJ databases">
        <title>Whole genome sequencing of Histamine producing bacteria.</title>
        <authorList>
            <person name="Butler K."/>
        </authorList>
    </citation>
    <scope>NUCLEOTIDE SEQUENCE [LARGE SCALE GENOMIC DNA]</scope>
    <source>
        <strain evidence="2 3">A2-1</strain>
    </source>
</reference>
<gene>
    <name evidence="2" type="ORF">C0W41_00640</name>
</gene>
<evidence type="ECO:0000256" key="1">
    <source>
        <dbReference type="SAM" id="SignalP"/>
    </source>
</evidence>
<dbReference type="Proteomes" id="UP000241440">
    <property type="component" value="Unassembled WGS sequence"/>
</dbReference>
<proteinExistence type="predicted"/>
<feature type="chain" id="PRO_5032273557" evidence="1">
    <location>
        <begin position="23"/>
        <end position="69"/>
    </location>
</feature>
<protein>
    <submittedName>
        <fullName evidence="2">Uncharacterized protein</fullName>
    </submittedName>
</protein>
<organism evidence="2 3">
    <name type="scientific">Photobacterium angustum</name>
    <dbReference type="NCBI Taxonomy" id="661"/>
    <lineage>
        <taxon>Bacteria</taxon>
        <taxon>Pseudomonadati</taxon>
        <taxon>Pseudomonadota</taxon>
        <taxon>Gammaproteobacteria</taxon>
        <taxon>Vibrionales</taxon>
        <taxon>Vibrionaceae</taxon>
        <taxon>Photobacterium</taxon>
    </lineage>
</organism>